<gene>
    <name evidence="7" type="ORF">SD70_12770</name>
</gene>
<keyword evidence="4" id="KW-0564">Palmitate</keyword>
<dbReference type="InterPro" id="IPR050490">
    <property type="entry name" value="Bact_solute-bd_prot1"/>
</dbReference>
<keyword evidence="3" id="KW-0472">Membrane</keyword>
<evidence type="ECO:0000256" key="2">
    <source>
        <dbReference type="ARBA" id="ARBA00022729"/>
    </source>
</evidence>
<organism evidence="7 8">
    <name type="scientific">Gordoniibacillus kamchatkensis</name>
    <dbReference type="NCBI Taxonomy" id="1590651"/>
    <lineage>
        <taxon>Bacteria</taxon>
        <taxon>Bacillati</taxon>
        <taxon>Bacillota</taxon>
        <taxon>Bacilli</taxon>
        <taxon>Bacillales</taxon>
        <taxon>Paenibacillaceae</taxon>
        <taxon>Gordoniibacillus</taxon>
    </lineage>
</organism>
<keyword evidence="2 6" id="KW-0732">Signal</keyword>
<dbReference type="RefSeq" id="WP_041047935.1">
    <property type="nucleotide sequence ID" value="NZ_JXAK01000019.1"/>
</dbReference>
<evidence type="ECO:0000256" key="3">
    <source>
        <dbReference type="ARBA" id="ARBA00023136"/>
    </source>
</evidence>
<feature type="signal peptide" evidence="6">
    <location>
        <begin position="1"/>
        <end position="22"/>
    </location>
</feature>
<sequence length="507" mass="55502">MKKGMIKTVAAGLMLTSILAGCSSGGAPQPTATKAGDAGAAPKGPVKVSVFVSGPGVPSPDKDPILQELNKALNMDLEFNVASSDYAQQLNVKVAGGTPPDIFEVNKTQLEELSKQGLLLDLGPYIDKMPNVKKTYTPEEMNKGKAGGKQYSLLKRGLQQQNSLWIRKDWLDKLGLQPPKTLDDFKKVLIAFTENDPDGNGKKDTYGLTGVGDFTPIHAFTPVYAAFGLPIPGNYMVENGKVVYSTLDPRTPQAIAYIAELIKLGVVDPELMANKGLKDQQKAFQGMAGVIYRAWGELAKDNYVADYKKINPNAEWVPVGALTGPGGTFSGFYDQGNAWSRIALPKSLEKKPEVLNKVLEYLNYITEPGEGQNLVNYGVKGKHYEIVNGEIKLLPAINEIAYSYQVQLTGRTEGSYLKTKFPNQAKVIDFTANLPVVKVYNGLISNPPGVVVDDKNRFEQEEIVKFMYGKRPLAEYSQFIDTLNKTYQLPLYLQEAEKSLKAAGYIQ</sequence>
<comment type="caution">
    <text evidence="7">The sequence shown here is derived from an EMBL/GenBank/DDBJ whole genome shotgun (WGS) entry which is preliminary data.</text>
</comment>
<dbReference type="EMBL" id="JXAK01000019">
    <property type="protein sequence ID" value="KIL40602.1"/>
    <property type="molecule type" value="Genomic_DNA"/>
</dbReference>
<protein>
    <recommendedName>
        <fullName evidence="9">ABC transporter substrate-binding protein</fullName>
    </recommendedName>
</protein>
<evidence type="ECO:0000256" key="1">
    <source>
        <dbReference type="ARBA" id="ARBA00022475"/>
    </source>
</evidence>
<dbReference type="Proteomes" id="UP000031967">
    <property type="component" value="Unassembled WGS sequence"/>
</dbReference>
<evidence type="ECO:0008006" key="9">
    <source>
        <dbReference type="Google" id="ProtNLM"/>
    </source>
</evidence>
<evidence type="ECO:0000256" key="5">
    <source>
        <dbReference type="ARBA" id="ARBA00023288"/>
    </source>
</evidence>
<dbReference type="Pfam" id="PF01547">
    <property type="entry name" value="SBP_bac_1"/>
    <property type="match status" value="1"/>
</dbReference>
<dbReference type="PANTHER" id="PTHR43649:SF33">
    <property type="entry name" value="POLYGALACTURONAN_RHAMNOGALACTURONAN-BINDING PROTEIN YTCQ"/>
    <property type="match status" value="1"/>
</dbReference>
<reference evidence="7 8" key="1">
    <citation type="submission" date="2014-12" db="EMBL/GenBank/DDBJ databases">
        <title>Draft genome sequence of Paenibacillus kamchatkensis strain B-2647.</title>
        <authorList>
            <person name="Karlyshev A.V."/>
            <person name="Kudryashova E.B."/>
        </authorList>
    </citation>
    <scope>NUCLEOTIDE SEQUENCE [LARGE SCALE GENOMIC DNA]</scope>
    <source>
        <strain evidence="7 8">VKM B-2647</strain>
    </source>
</reference>
<proteinExistence type="predicted"/>
<dbReference type="Gene3D" id="3.40.190.10">
    <property type="entry name" value="Periplasmic binding protein-like II"/>
    <property type="match status" value="2"/>
</dbReference>
<evidence type="ECO:0000313" key="8">
    <source>
        <dbReference type="Proteomes" id="UP000031967"/>
    </source>
</evidence>
<feature type="chain" id="PRO_5046739077" description="ABC transporter substrate-binding protein" evidence="6">
    <location>
        <begin position="23"/>
        <end position="507"/>
    </location>
</feature>
<dbReference type="PANTHER" id="PTHR43649">
    <property type="entry name" value="ARABINOSE-BINDING PROTEIN-RELATED"/>
    <property type="match status" value="1"/>
</dbReference>
<dbReference type="SUPFAM" id="SSF53850">
    <property type="entry name" value="Periplasmic binding protein-like II"/>
    <property type="match status" value="1"/>
</dbReference>
<keyword evidence="1" id="KW-1003">Cell membrane</keyword>
<evidence type="ECO:0000256" key="6">
    <source>
        <dbReference type="SAM" id="SignalP"/>
    </source>
</evidence>
<evidence type="ECO:0000313" key="7">
    <source>
        <dbReference type="EMBL" id="KIL40602.1"/>
    </source>
</evidence>
<keyword evidence="8" id="KW-1185">Reference proteome</keyword>
<keyword evidence="5" id="KW-0449">Lipoprotein</keyword>
<accession>A0ABR5AJT4</accession>
<dbReference type="PROSITE" id="PS51257">
    <property type="entry name" value="PROKAR_LIPOPROTEIN"/>
    <property type="match status" value="1"/>
</dbReference>
<name>A0ABR5AJT4_9BACL</name>
<evidence type="ECO:0000256" key="4">
    <source>
        <dbReference type="ARBA" id="ARBA00023139"/>
    </source>
</evidence>
<dbReference type="InterPro" id="IPR006059">
    <property type="entry name" value="SBP"/>
</dbReference>